<dbReference type="OrthoDB" id="10576695at2759"/>
<organism evidence="2 3">
    <name type="scientific">Fomitopsis schrenkii</name>
    <name type="common">Brown rot fungus</name>
    <dbReference type="NCBI Taxonomy" id="2126942"/>
    <lineage>
        <taxon>Eukaryota</taxon>
        <taxon>Fungi</taxon>
        <taxon>Dikarya</taxon>
        <taxon>Basidiomycota</taxon>
        <taxon>Agaricomycotina</taxon>
        <taxon>Agaricomycetes</taxon>
        <taxon>Polyporales</taxon>
        <taxon>Fomitopsis</taxon>
    </lineage>
</organism>
<protein>
    <submittedName>
        <fullName evidence="2">Uncharacterized protein</fullName>
    </submittedName>
</protein>
<keyword evidence="3" id="KW-1185">Reference proteome</keyword>
<evidence type="ECO:0000313" key="2">
    <source>
        <dbReference type="EMBL" id="EPT01797.1"/>
    </source>
</evidence>
<name>S8E9Z9_FOMSC</name>
<evidence type="ECO:0000313" key="3">
    <source>
        <dbReference type="Proteomes" id="UP000015241"/>
    </source>
</evidence>
<proteinExistence type="predicted"/>
<dbReference type="STRING" id="743788.S8E9Z9"/>
<sequence>ALLARASASTVSTGQPDRRIRMIARKSTGGRPPRGSIARPPPEDPTAAISRLQLSDGSFQLGGVIGQLVLDESLTWDHFVTTVPTSIGSHLYGDEIWAAALAMAYLTVKAADKRDVWNGLWEKANEYAAQALQGSTISFDLLVNDAVRLF</sequence>
<gene>
    <name evidence="2" type="ORF">FOMPIDRAFT_1023065</name>
</gene>
<accession>S8E9Z9</accession>
<dbReference type="AlphaFoldDB" id="S8E9Z9"/>
<dbReference type="Proteomes" id="UP000015241">
    <property type="component" value="Unassembled WGS sequence"/>
</dbReference>
<dbReference type="HOGENOM" id="CLU_1744879_0_0_1"/>
<dbReference type="InParanoid" id="S8E9Z9"/>
<evidence type="ECO:0000256" key="1">
    <source>
        <dbReference type="SAM" id="MobiDB-lite"/>
    </source>
</evidence>
<feature type="non-terminal residue" evidence="2">
    <location>
        <position position="1"/>
    </location>
</feature>
<feature type="region of interest" description="Disordered" evidence="1">
    <location>
        <begin position="1"/>
        <end position="43"/>
    </location>
</feature>
<dbReference type="EMBL" id="KE504139">
    <property type="protein sequence ID" value="EPT01797.1"/>
    <property type="molecule type" value="Genomic_DNA"/>
</dbReference>
<reference evidence="2 3" key="1">
    <citation type="journal article" date="2012" name="Science">
        <title>The Paleozoic origin of enzymatic lignin decomposition reconstructed from 31 fungal genomes.</title>
        <authorList>
            <person name="Floudas D."/>
            <person name="Binder M."/>
            <person name="Riley R."/>
            <person name="Barry K."/>
            <person name="Blanchette R.A."/>
            <person name="Henrissat B."/>
            <person name="Martinez A.T."/>
            <person name="Otillar R."/>
            <person name="Spatafora J.W."/>
            <person name="Yadav J.S."/>
            <person name="Aerts A."/>
            <person name="Benoit I."/>
            <person name="Boyd A."/>
            <person name="Carlson A."/>
            <person name="Copeland A."/>
            <person name="Coutinho P.M."/>
            <person name="de Vries R.P."/>
            <person name="Ferreira P."/>
            <person name="Findley K."/>
            <person name="Foster B."/>
            <person name="Gaskell J."/>
            <person name="Glotzer D."/>
            <person name="Gorecki P."/>
            <person name="Heitman J."/>
            <person name="Hesse C."/>
            <person name="Hori C."/>
            <person name="Igarashi K."/>
            <person name="Jurgens J.A."/>
            <person name="Kallen N."/>
            <person name="Kersten P."/>
            <person name="Kohler A."/>
            <person name="Kuees U."/>
            <person name="Kumar T.K.A."/>
            <person name="Kuo A."/>
            <person name="LaButti K."/>
            <person name="Larrondo L.F."/>
            <person name="Lindquist E."/>
            <person name="Ling A."/>
            <person name="Lombard V."/>
            <person name="Lucas S."/>
            <person name="Lundell T."/>
            <person name="Martin R."/>
            <person name="McLaughlin D.J."/>
            <person name="Morgenstern I."/>
            <person name="Morin E."/>
            <person name="Murat C."/>
            <person name="Nagy L.G."/>
            <person name="Nolan M."/>
            <person name="Ohm R.A."/>
            <person name="Patyshakuliyeva A."/>
            <person name="Rokas A."/>
            <person name="Ruiz-Duenas F.J."/>
            <person name="Sabat G."/>
            <person name="Salamov A."/>
            <person name="Samejima M."/>
            <person name="Schmutz J."/>
            <person name="Slot J.C."/>
            <person name="St John F."/>
            <person name="Stenlid J."/>
            <person name="Sun H."/>
            <person name="Sun S."/>
            <person name="Syed K."/>
            <person name="Tsang A."/>
            <person name="Wiebenga A."/>
            <person name="Young D."/>
            <person name="Pisabarro A."/>
            <person name="Eastwood D.C."/>
            <person name="Martin F."/>
            <person name="Cullen D."/>
            <person name="Grigoriev I.V."/>
            <person name="Hibbett D.S."/>
        </authorList>
    </citation>
    <scope>NUCLEOTIDE SEQUENCE</scope>
    <source>
        <strain evidence="3">FP-58527</strain>
    </source>
</reference>